<evidence type="ECO:0000256" key="10">
    <source>
        <dbReference type="PROSITE-ProRule" id="PRU10072"/>
    </source>
</evidence>
<evidence type="ECO:0000256" key="2">
    <source>
        <dbReference type="ARBA" id="ARBA00002631"/>
    </source>
</evidence>
<evidence type="ECO:0000256" key="5">
    <source>
        <dbReference type="ARBA" id="ARBA00018429"/>
    </source>
</evidence>
<dbReference type="SMART" id="SM00986">
    <property type="entry name" value="UDG"/>
    <property type="match status" value="1"/>
</dbReference>
<dbReference type="SMART" id="SM00987">
    <property type="entry name" value="UreE_C"/>
    <property type="match status" value="1"/>
</dbReference>
<feature type="active site" description="Proton acceptor" evidence="9 10">
    <location>
        <position position="65"/>
    </location>
</feature>
<keyword evidence="6 9" id="KW-0227">DNA damage</keyword>
<dbReference type="InterPro" id="IPR018085">
    <property type="entry name" value="Ura-DNA_Glyclase_AS"/>
</dbReference>
<keyword evidence="9" id="KW-0963">Cytoplasm</keyword>
<dbReference type="EC" id="3.2.2.27" evidence="4 9"/>
<evidence type="ECO:0000256" key="9">
    <source>
        <dbReference type="HAMAP-Rule" id="MF_00148"/>
    </source>
</evidence>
<evidence type="ECO:0000256" key="1">
    <source>
        <dbReference type="ARBA" id="ARBA00001400"/>
    </source>
</evidence>
<protein>
    <recommendedName>
        <fullName evidence="5 9">Uracil-DNA glycosylase</fullName>
        <shortName evidence="9">UDG</shortName>
        <ecNumber evidence="4 9">3.2.2.27</ecNumber>
    </recommendedName>
</protein>
<dbReference type="SUPFAM" id="SSF52141">
    <property type="entry name" value="Uracil-DNA glycosylase-like"/>
    <property type="match status" value="1"/>
</dbReference>
<dbReference type="PANTHER" id="PTHR11264">
    <property type="entry name" value="URACIL-DNA GLYCOSYLASE"/>
    <property type="match status" value="1"/>
</dbReference>
<evidence type="ECO:0000259" key="12">
    <source>
        <dbReference type="SMART" id="SM00986"/>
    </source>
</evidence>
<name>E0I3K1_9BACL</name>
<dbReference type="Pfam" id="PF03167">
    <property type="entry name" value="UDG"/>
    <property type="match status" value="1"/>
</dbReference>
<dbReference type="InterPro" id="IPR005122">
    <property type="entry name" value="Uracil-DNA_glycosylase-like"/>
</dbReference>
<gene>
    <name evidence="9" type="primary">ung</name>
    <name evidence="13" type="ORF">PaecuDRAFT_0376</name>
</gene>
<comment type="similarity">
    <text evidence="3 9 11">Belongs to the uracil-DNA glycosylase (UDG) superfamily. UNG family.</text>
</comment>
<evidence type="ECO:0000256" key="7">
    <source>
        <dbReference type="ARBA" id="ARBA00022801"/>
    </source>
</evidence>
<dbReference type="GO" id="GO:0004844">
    <property type="term" value="F:uracil DNA N-glycosylase activity"/>
    <property type="evidence" value="ECO:0007669"/>
    <property type="project" value="UniProtKB-UniRule"/>
</dbReference>
<dbReference type="AlphaFoldDB" id="E0I3K1"/>
<dbReference type="EMBL" id="AEDD01000001">
    <property type="protein sequence ID" value="EFM12865.1"/>
    <property type="molecule type" value="Genomic_DNA"/>
</dbReference>
<dbReference type="Gene3D" id="3.40.470.10">
    <property type="entry name" value="Uracil-DNA glycosylase-like domain"/>
    <property type="match status" value="1"/>
</dbReference>
<organism evidence="13 14">
    <name type="scientific">Paenibacillus curdlanolyticus YK9</name>
    <dbReference type="NCBI Taxonomy" id="717606"/>
    <lineage>
        <taxon>Bacteria</taxon>
        <taxon>Bacillati</taxon>
        <taxon>Bacillota</taxon>
        <taxon>Bacilli</taxon>
        <taxon>Bacillales</taxon>
        <taxon>Paenibacillaceae</taxon>
        <taxon>Paenibacillus</taxon>
    </lineage>
</organism>
<dbReference type="NCBIfam" id="TIGR00628">
    <property type="entry name" value="ung"/>
    <property type="match status" value="1"/>
</dbReference>
<evidence type="ECO:0000256" key="4">
    <source>
        <dbReference type="ARBA" id="ARBA00012030"/>
    </source>
</evidence>
<feature type="domain" description="Uracil-DNA glycosylase-like" evidence="12">
    <location>
        <begin position="50"/>
        <end position="210"/>
    </location>
</feature>
<dbReference type="RefSeq" id="WP_006036393.1">
    <property type="nucleotide sequence ID" value="NZ_AEDD01000001.1"/>
</dbReference>
<keyword evidence="14" id="KW-1185">Reference proteome</keyword>
<comment type="catalytic activity">
    <reaction evidence="1 9 11">
        <text>Hydrolyzes single-stranded DNA or mismatched double-stranded DNA and polynucleotides, releasing free uracil.</text>
        <dbReference type="EC" id="3.2.2.27"/>
    </reaction>
</comment>
<comment type="function">
    <text evidence="2 9 11">Excises uracil residues from the DNA which can arise as a result of misincorporation of dUMP residues by DNA polymerase or due to deamination of cytosine.</text>
</comment>
<dbReference type="InterPro" id="IPR036895">
    <property type="entry name" value="Uracil-DNA_glycosylase-like_sf"/>
</dbReference>
<evidence type="ECO:0000313" key="14">
    <source>
        <dbReference type="Proteomes" id="UP000005387"/>
    </source>
</evidence>
<dbReference type="NCBIfam" id="NF003589">
    <property type="entry name" value="PRK05254.1-2"/>
    <property type="match status" value="1"/>
</dbReference>
<accession>E0I3K1</accession>
<dbReference type="CDD" id="cd10027">
    <property type="entry name" value="UDG-F1-like"/>
    <property type="match status" value="1"/>
</dbReference>
<evidence type="ECO:0000256" key="3">
    <source>
        <dbReference type="ARBA" id="ARBA00008184"/>
    </source>
</evidence>
<proteinExistence type="inferred from homology"/>
<dbReference type="GO" id="GO:0005737">
    <property type="term" value="C:cytoplasm"/>
    <property type="evidence" value="ECO:0007669"/>
    <property type="project" value="UniProtKB-SubCell"/>
</dbReference>
<evidence type="ECO:0000256" key="6">
    <source>
        <dbReference type="ARBA" id="ARBA00022763"/>
    </source>
</evidence>
<dbReference type="PROSITE" id="PS00130">
    <property type="entry name" value="U_DNA_GLYCOSYLASE"/>
    <property type="match status" value="1"/>
</dbReference>
<dbReference type="GO" id="GO:0097510">
    <property type="term" value="P:base-excision repair, AP site formation via deaminated base removal"/>
    <property type="evidence" value="ECO:0007669"/>
    <property type="project" value="TreeGrafter"/>
</dbReference>
<comment type="subcellular location">
    <subcellularLocation>
        <location evidence="9">Cytoplasm</location>
    </subcellularLocation>
</comment>
<dbReference type="OrthoDB" id="9804372at2"/>
<evidence type="ECO:0000256" key="11">
    <source>
        <dbReference type="RuleBase" id="RU003780"/>
    </source>
</evidence>
<keyword evidence="7 9" id="KW-0378">Hydrolase</keyword>
<sequence length="234" mass="26648">MSKLQQQDWLEKLGDELLQPYYEQLQQRLDEQYMTETVFPPREHVFNALEYTSYAQTRVVILGQDPYHGEGQANGLSFSVRPDVRIPPSLRNIYKELHEDIGCPIPDHGSLESWARQGVLLLNSVLTVREGQPNAHKGLGWERFTDRVIAALNERETPVVFVLWGAHAQEKAKSIQVEKHGIIASVHPSPLAARKGFFGSRPFSRANELLESWGLAPIDWRIPMKADLSENERA</sequence>
<reference evidence="13 14" key="1">
    <citation type="submission" date="2010-07" db="EMBL/GenBank/DDBJ databases">
        <title>The draft genome of Paenibacillus curdlanolyticus YK9.</title>
        <authorList>
            <consortium name="US DOE Joint Genome Institute (JGI-PGF)"/>
            <person name="Lucas S."/>
            <person name="Copeland A."/>
            <person name="Lapidus A."/>
            <person name="Cheng J.-F."/>
            <person name="Bruce D."/>
            <person name="Goodwin L."/>
            <person name="Pitluck S."/>
            <person name="Land M.L."/>
            <person name="Hauser L."/>
            <person name="Chang Y.-J."/>
            <person name="Jeffries C."/>
            <person name="Anderson I.J."/>
            <person name="Johnson E."/>
            <person name="Loganathan U."/>
            <person name="Mulhopadhyay B."/>
            <person name="Kyrpides N."/>
            <person name="Woyke T.J."/>
        </authorList>
    </citation>
    <scope>NUCLEOTIDE SEQUENCE [LARGE SCALE GENOMIC DNA]</scope>
    <source>
        <strain evidence="13 14">YK9</strain>
    </source>
</reference>
<evidence type="ECO:0000256" key="8">
    <source>
        <dbReference type="ARBA" id="ARBA00023204"/>
    </source>
</evidence>
<dbReference type="NCBIfam" id="NF003591">
    <property type="entry name" value="PRK05254.1-4"/>
    <property type="match status" value="1"/>
</dbReference>
<dbReference type="HAMAP" id="MF_00148">
    <property type="entry name" value="UDG"/>
    <property type="match status" value="1"/>
</dbReference>
<dbReference type="NCBIfam" id="NF003588">
    <property type="entry name" value="PRK05254.1-1"/>
    <property type="match status" value="1"/>
</dbReference>
<dbReference type="FunFam" id="3.40.470.10:FF:000001">
    <property type="entry name" value="Uracil-DNA glycosylase"/>
    <property type="match status" value="1"/>
</dbReference>
<dbReference type="Proteomes" id="UP000005387">
    <property type="component" value="Unassembled WGS sequence"/>
</dbReference>
<dbReference type="STRING" id="717606.PaecuDRAFT_0376"/>
<evidence type="ECO:0000313" key="13">
    <source>
        <dbReference type="EMBL" id="EFM12865.1"/>
    </source>
</evidence>
<dbReference type="NCBIfam" id="NF003592">
    <property type="entry name" value="PRK05254.1-5"/>
    <property type="match status" value="1"/>
</dbReference>
<dbReference type="eggNOG" id="COG0692">
    <property type="taxonomic scope" value="Bacteria"/>
</dbReference>
<dbReference type="PANTHER" id="PTHR11264:SF0">
    <property type="entry name" value="URACIL-DNA GLYCOSYLASE"/>
    <property type="match status" value="1"/>
</dbReference>
<dbReference type="InterPro" id="IPR002043">
    <property type="entry name" value="UDG_fam1"/>
</dbReference>
<keyword evidence="8 9" id="KW-0234">DNA repair</keyword>